<keyword evidence="21" id="KW-1185">Reference proteome</keyword>
<evidence type="ECO:0000313" key="21">
    <source>
        <dbReference type="Proteomes" id="UP000234271"/>
    </source>
</evidence>
<feature type="transmembrane region" description="Helical" evidence="19">
    <location>
        <begin position="46"/>
        <end position="71"/>
    </location>
</feature>
<evidence type="ECO:0000256" key="4">
    <source>
        <dbReference type="ARBA" id="ARBA00010561"/>
    </source>
</evidence>
<evidence type="ECO:0000256" key="9">
    <source>
        <dbReference type="ARBA" id="ARBA00022679"/>
    </source>
</evidence>
<keyword evidence="11 19" id="KW-0460">Magnesium</keyword>
<dbReference type="PANTHER" id="PTHR34148:SF1">
    <property type="entry name" value="ADENOSYLCOBINAMIDE-GDP RIBAZOLETRANSFERASE"/>
    <property type="match status" value="1"/>
</dbReference>
<dbReference type="NCBIfam" id="NF001277">
    <property type="entry name" value="PRK00235.1-3"/>
    <property type="match status" value="1"/>
</dbReference>
<dbReference type="UniPathway" id="UPA00148">
    <property type="reaction ID" value="UER00238"/>
</dbReference>
<dbReference type="HAMAP" id="MF_00719">
    <property type="entry name" value="CobS"/>
    <property type="match status" value="1"/>
</dbReference>
<keyword evidence="9 19" id="KW-0808">Transferase</keyword>
<comment type="catalytic activity">
    <reaction evidence="18 19">
        <text>alpha-ribazole 5'-phosphate + adenosylcob(III)inamide-GDP = adenosylcob(III)alamin 5'-phosphate + GMP + H(+)</text>
        <dbReference type="Rhea" id="RHEA:23560"/>
        <dbReference type="ChEBI" id="CHEBI:15378"/>
        <dbReference type="ChEBI" id="CHEBI:57918"/>
        <dbReference type="ChEBI" id="CHEBI:58115"/>
        <dbReference type="ChEBI" id="CHEBI:60487"/>
        <dbReference type="ChEBI" id="CHEBI:60493"/>
        <dbReference type="EC" id="2.7.8.26"/>
    </reaction>
</comment>
<evidence type="ECO:0000313" key="20">
    <source>
        <dbReference type="EMBL" id="AUI67520.1"/>
    </source>
</evidence>
<dbReference type="InterPro" id="IPR003805">
    <property type="entry name" value="CobS"/>
</dbReference>
<evidence type="ECO:0000256" key="12">
    <source>
        <dbReference type="ARBA" id="ARBA00022989"/>
    </source>
</evidence>
<evidence type="ECO:0000256" key="6">
    <source>
        <dbReference type="ARBA" id="ARBA00015850"/>
    </source>
</evidence>
<reference evidence="21" key="1">
    <citation type="submission" date="2016-12" db="EMBL/GenBank/DDBJ databases">
        <title>Complete Genome Sequence of Beggiatoa leptomitiformis D-401.</title>
        <authorList>
            <person name="Fomenkov A."/>
            <person name="Vincze T."/>
            <person name="Grabovich M."/>
            <person name="Anton B.P."/>
            <person name="Dubinina G."/>
            <person name="Orlova M."/>
            <person name="Belousova E."/>
            <person name="Roberts R.J."/>
        </authorList>
    </citation>
    <scope>NUCLEOTIDE SEQUENCE [LARGE SCALE GENOMIC DNA]</scope>
    <source>
        <strain evidence="21">D-401</strain>
    </source>
</reference>
<dbReference type="OrthoDB" id="9794626at2"/>
<dbReference type="GO" id="GO:0009236">
    <property type="term" value="P:cobalamin biosynthetic process"/>
    <property type="evidence" value="ECO:0007669"/>
    <property type="project" value="UniProtKB-UniRule"/>
</dbReference>
<gene>
    <name evidence="19" type="primary">cobS</name>
    <name evidence="20" type="ORF">BLE401_01640</name>
</gene>
<accession>A0A2N9YAP3</accession>
<evidence type="ECO:0000256" key="11">
    <source>
        <dbReference type="ARBA" id="ARBA00022842"/>
    </source>
</evidence>
<dbReference type="AlphaFoldDB" id="A0A2N9YAP3"/>
<evidence type="ECO:0000256" key="10">
    <source>
        <dbReference type="ARBA" id="ARBA00022692"/>
    </source>
</evidence>
<dbReference type="GO" id="GO:0005886">
    <property type="term" value="C:plasma membrane"/>
    <property type="evidence" value="ECO:0007669"/>
    <property type="project" value="UniProtKB-SubCell"/>
</dbReference>
<dbReference type="PANTHER" id="PTHR34148">
    <property type="entry name" value="ADENOSYLCOBINAMIDE-GDP RIBAZOLETRANSFERASE"/>
    <property type="match status" value="1"/>
</dbReference>
<evidence type="ECO:0000256" key="1">
    <source>
        <dbReference type="ARBA" id="ARBA00001946"/>
    </source>
</evidence>
<dbReference type="EC" id="2.7.8.26" evidence="5 19"/>
<evidence type="ECO:0000256" key="8">
    <source>
        <dbReference type="ARBA" id="ARBA00022573"/>
    </source>
</evidence>
<comment type="function">
    <text evidence="14 19">Joins adenosylcobinamide-GDP and alpha-ribazole to generate adenosylcobalamin (Ado-cobalamin). Also synthesizes adenosylcobalamin 5'-phosphate from adenosylcobinamide-GDP and alpha-ribazole 5'-phosphate.</text>
</comment>
<comment type="catalytic activity">
    <reaction evidence="17 19">
        <text>alpha-ribazole + adenosylcob(III)inamide-GDP = adenosylcob(III)alamin + GMP + H(+)</text>
        <dbReference type="Rhea" id="RHEA:16049"/>
        <dbReference type="ChEBI" id="CHEBI:10329"/>
        <dbReference type="ChEBI" id="CHEBI:15378"/>
        <dbReference type="ChEBI" id="CHEBI:18408"/>
        <dbReference type="ChEBI" id="CHEBI:58115"/>
        <dbReference type="ChEBI" id="CHEBI:60487"/>
        <dbReference type="EC" id="2.7.8.26"/>
    </reaction>
</comment>
<comment type="cofactor">
    <cofactor evidence="1 19">
        <name>Mg(2+)</name>
        <dbReference type="ChEBI" id="CHEBI:18420"/>
    </cofactor>
</comment>
<comment type="similarity">
    <text evidence="4 19">Belongs to the CobS family.</text>
</comment>
<comment type="caution">
    <text evidence="19">Lacks conserved residue(s) required for the propagation of feature annotation.</text>
</comment>
<proteinExistence type="inferred from homology"/>
<evidence type="ECO:0000256" key="19">
    <source>
        <dbReference type="HAMAP-Rule" id="MF_00719"/>
    </source>
</evidence>
<dbReference type="EMBL" id="CP018889">
    <property type="protein sequence ID" value="AUI67520.1"/>
    <property type="molecule type" value="Genomic_DNA"/>
</dbReference>
<sequence>MSFFKKELQLFFIALMFYTRLPCPAWVGYSDAYLSQATKYFPLMGWIVGGFAALIFLLADLLFSLNIAVLLSMIASILLTGAFHEDGLADVCDGFGGGWTKIRILEIMKDSRVGSYGTIGMNLTLLLKFSALTAMSPELIPYALIAGHSISRFATNTIIATATYVRENDDSKAKPIAKGTSLTALIIAGLLGVAPFMLLPSYGCLLAIVPVFFLTFYLRHYFNKQIGGYTGDCLGATQQLTELLFYLTITTEFWTSISFDILHQPS</sequence>
<organism evidence="20 21">
    <name type="scientific">Beggiatoa leptomitoformis</name>
    <dbReference type="NCBI Taxonomy" id="288004"/>
    <lineage>
        <taxon>Bacteria</taxon>
        <taxon>Pseudomonadati</taxon>
        <taxon>Pseudomonadota</taxon>
        <taxon>Gammaproteobacteria</taxon>
        <taxon>Thiotrichales</taxon>
        <taxon>Thiotrichaceae</taxon>
        <taxon>Beggiatoa</taxon>
    </lineage>
</organism>
<keyword evidence="12 19" id="KW-1133">Transmembrane helix</keyword>
<name>A0A2N9YAP3_9GAMM</name>
<dbReference type="GO" id="GO:0008818">
    <property type="term" value="F:cobalamin 5'-phosphate synthase activity"/>
    <property type="evidence" value="ECO:0007669"/>
    <property type="project" value="UniProtKB-UniRule"/>
</dbReference>
<evidence type="ECO:0000256" key="15">
    <source>
        <dbReference type="ARBA" id="ARBA00032605"/>
    </source>
</evidence>
<keyword evidence="7 19" id="KW-1003">Cell membrane</keyword>
<dbReference type="STRING" id="288004.AL038_04365"/>
<dbReference type="Proteomes" id="UP000234271">
    <property type="component" value="Chromosome"/>
</dbReference>
<comment type="pathway">
    <text evidence="3 19">Cofactor biosynthesis; adenosylcobalamin biosynthesis; adenosylcobalamin from cob(II)yrinate a,c-diamide: step 7/7.</text>
</comment>
<evidence type="ECO:0000256" key="18">
    <source>
        <dbReference type="ARBA" id="ARBA00049504"/>
    </source>
</evidence>
<comment type="subcellular location">
    <subcellularLocation>
        <location evidence="2 19">Cell membrane</location>
        <topology evidence="2 19">Multi-pass membrane protein</topology>
    </subcellularLocation>
</comment>
<dbReference type="KEGG" id="blep:AL038_04365"/>
<dbReference type="Pfam" id="PF02654">
    <property type="entry name" value="CobS"/>
    <property type="match status" value="1"/>
</dbReference>
<evidence type="ECO:0000256" key="7">
    <source>
        <dbReference type="ARBA" id="ARBA00022475"/>
    </source>
</evidence>
<dbReference type="GO" id="GO:0051073">
    <property type="term" value="F:adenosylcobinamide-GDP ribazoletransferase activity"/>
    <property type="evidence" value="ECO:0007669"/>
    <property type="project" value="UniProtKB-UniRule"/>
</dbReference>
<feature type="transmembrane region" description="Helical" evidence="19">
    <location>
        <begin position="200"/>
        <end position="218"/>
    </location>
</feature>
<keyword evidence="8 19" id="KW-0169">Cobalamin biosynthesis</keyword>
<evidence type="ECO:0000256" key="3">
    <source>
        <dbReference type="ARBA" id="ARBA00004663"/>
    </source>
</evidence>
<keyword evidence="13 19" id="KW-0472">Membrane</keyword>
<feature type="transmembrane region" description="Helical" evidence="19">
    <location>
        <begin position="113"/>
        <end position="133"/>
    </location>
</feature>
<evidence type="ECO:0000256" key="17">
    <source>
        <dbReference type="ARBA" id="ARBA00048623"/>
    </source>
</evidence>
<evidence type="ECO:0000256" key="2">
    <source>
        <dbReference type="ARBA" id="ARBA00004651"/>
    </source>
</evidence>
<evidence type="ECO:0000256" key="5">
    <source>
        <dbReference type="ARBA" id="ARBA00013200"/>
    </source>
</evidence>
<evidence type="ECO:0000256" key="16">
    <source>
        <dbReference type="ARBA" id="ARBA00032853"/>
    </source>
</evidence>
<evidence type="ECO:0000256" key="13">
    <source>
        <dbReference type="ARBA" id="ARBA00023136"/>
    </source>
</evidence>
<keyword evidence="10 19" id="KW-0812">Transmembrane</keyword>
<dbReference type="RefSeq" id="WP_062149558.1">
    <property type="nucleotide sequence ID" value="NZ_CP012373.2"/>
</dbReference>
<protein>
    <recommendedName>
        <fullName evidence="6 19">Adenosylcobinamide-GDP ribazoletransferase</fullName>
        <ecNumber evidence="5 19">2.7.8.26</ecNumber>
    </recommendedName>
    <alternativeName>
        <fullName evidence="16 19">Cobalamin synthase</fullName>
    </alternativeName>
    <alternativeName>
        <fullName evidence="15 19">Cobalamin-5'-phosphate synthase</fullName>
    </alternativeName>
</protein>
<evidence type="ECO:0000256" key="14">
    <source>
        <dbReference type="ARBA" id="ARBA00025228"/>
    </source>
</evidence>